<feature type="domain" description="DUF1540" evidence="1">
    <location>
        <begin position="9"/>
        <end position="50"/>
    </location>
</feature>
<dbReference type="EMBL" id="FRAJ01000014">
    <property type="protein sequence ID" value="SHK32260.1"/>
    <property type="molecule type" value="Genomic_DNA"/>
</dbReference>
<dbReference type="RefSeq" id="WP_072967776.1">
    <property type="nucleotide sequence ID" value="NZ_FRAJ01000014.1"/>
</dbReference>
<evidence type="ECO:0000259" key="1">
    <source>
        <dbReference type="Pfam" id="PF07561"/>
    </source>
</evidence>
<dbReference type="Pfam" id="PF07561">
    <property type="entry name" value="DUF1540"/>
    <property type="match status" value="1"/>
</dbReference>
<dbReference type="AlphaFoldDB" id="A0A1M6RIK0"/>
<name>A0A1M6RIK0_9FIRM</name>
<dbReference type="Proteomes" id="UP000184082">
    <property type="component" value="Unassembled WGS sequence"/>
</dbReference>
<organism evidence="2 3">
    <name type="scientific">Caminicella sporogenes DSM 14501</name>
    <dbReference type="NCBI Taxonomy" id="1121266"/>
    <lineage>
        <taxon>Bacteria</taxon>
        <taxon>Bacillati</taxon>
        <taxon>Bacillota</taxon>
        <taxon>Clostridia</taxon>
        <taxon>Peptostreptococcales</taxon>
        <taxon>Caminicellaceae</taxon>
        <taxon>Caminicella</taxon>
    </lineage>
</organism>
<proteinExistence type="predicted"/>
<reference evidence="2 3" key="1">
    <citation type="submission" date="2016-11" db="EMBL/GenBank/DDBJ databases">
        <authorList>
            <person name="Jaros S."/>
            <person name="Januszkiewicz K."/>
            <person name="Wedrychowicz H."/>
        </authorList>
    </citation>
    <scope>NUCLEOTIDE SEQUENCE [LARGE SCALE GENOMIC DNA]</scope>
    <source>
        <strain evidence="2 3">DSM 14501</strain>
    </source>
</reference>
<evidence type="ECO:0000313" key="3">
    <source>
        <dbReference type="Proteomes" id="UP000184082"/>
    </source>
</evidence>
<accession>A0A1M6RIK0</accession>
<keyword evidence="3" id="KW-1185">Reference proteome</keyword>
<sequence>MANYPKMHVKCSVSNCKYNKNNYCHADKLEVNAIGDGYALTSEGTACSTFVSSVDNNKTY</sequence>
<gene>
    <name evidence="2" type="ORF">SAMN02745883_01810</name>
</gene>
<evidence type="ECO:0000313" key="2">
    <source>
        <dbReference type="EMBL" id="SHK32260.1"/>
    </source>
</evidence>
<protein>
    <recommendedName>
        <fullName evidence="1">DUF1540 domain-containing protein</fullName>
    </recommendedName>
</protein>
<dbReference type="STRING" id="1121266.SAMN02745883_01810"/>
<dbReference type="InterPro" id="IPR011437">
    <property type="entry name" value="DUF1540"/>
</dbReference>